<dbReference type="NCBIfam" id="TIGR01549">
    <property type="entry name" value="HAD-SF-IA-v1"/>
    <property type="match status" value="1"/>
</dbReference>
<dbReference type="InterPro" id="IPR023214">
    <property type="entry name" value="HAD_sf"/>
</dbReference>
<sequence length="178" mass="20803">MKKFLTPTYLINSIYLIHPEDLKRRNIKGMIVDLDNTLIAWDQLDHTKELENWAQEFIQAGIQIFILSNNYNHRVERVVEPLDIPYKAGAFKPSRRNFKLAMEYMELERDEVVVIGDQIMTDVIGAKRLGLKVILVKPIVEHDSIYTIINRNIEKIALKIIGIDRKSDWGESIESRNR</sequence>
<dbReference type="InterPro" id="IPR036412">
    <property type="entry name" value="HAD-like_sf"/>
</dbReference>
<accession>A0ABS0LRE5</accession>
<dbReference type="Proteomes" id="UP000721415">
    <property type="component" value="Unassembled WGS sequence"/>
</dbReference>
<dbReference type="InterPro" id="IPR010021">
    <property type="entry name" value="PGPP1/Gep4"/>
</dbReference>
<organism evidence="2 3">
    <name type="scientific">Facklamia lactis</name>
    <dbReference type="NCBI Taxonomy" id="2749967"/>
    <lineage>
        <taxon>Bacteria</taxon>
        <taxon>Bacillati</taxon>
        <taxon>Bacillota</taxon>
        <taxon>Bacilli</taxon>
        <taxon>Lactobacillales</taxon>
        <taxon>Aerococcaceae</taxon>
        <taxon>Facklamia</taxon>
    </lineage>
</organism>
<dbReference type="Gene3D" id="3.40.50.1000">
    <property type="entry name" value="HAD superfamily/HAD-like"/>
    <property type="match status" value="1"/>
</dbReference>
<dbReference type="NCBIfam" id="TIGR01662">
    <property type="entry name" value="HAD-SF-IIIA"/>
    <property type="match status" value="1"/>
</dbReference>
<keyword evidence="3" id="KW-1185">Reference proteome</keyword>
<dbReference type="InterPro" id="IPR006549">
    <property type="entry name" value="HAD-SF_hydro_IIIA"/>
</dbReference>
<dbReference type="PANTHER" id="PTHR43316:SF3">
    <property type="entry name" value="HALOACID DEHALOGENASE, TYPE II (AFU_ORTHOLOGUE AFUA_2G07750)-RELATED"/>
    <property type="match status" value="1"/>
</dbReference>
<dbReference type="PANTHER" id="PTHR43316">
    <property type="entry name" value="HYDROLASE, HALOACID DELAHOGENASE-RELATED"/>
    <property type="match status" value="1"/>
</dbReference>
<protein>
    <submittedName>
        <fullName evidence="2">YqeG family HAD IIIA-type phosphatase</fullName>
    </submittedName>
</protein>
<evidence type="ECO:0000313" key="3">
    <source>
        <dbReference type="Proteomes" id="UP000721415"/>
    </source>
</evidence>
<reference evidence="2 3" key="1">
    <citation type="submission" date="2020-07" db="EMBL/GenBank/DDBJ databases">
        <title>Facklamia lactis sp. nov., isolated from raw milk.</title>
        <authorList>
            <person name="Doll E.V."/>
            <person name="Huptas C."/>
            <person name="Staib L."/>
            <person name="Wenning M."/>
            <person name="Scherer S."/>
        </authorList>
    </citation>
    <scope>NUCLEOTIDE SEQUENCE [LARGE SCALE GENOMIC DNA]</scope>
    <source>
        <strain evidence="2 3">DSM 111018</strain>
    </source>
</reference>
<dbReference type="EMBL" id="JACBXQ010000004">
    <property type="protein sequence ID" value="MBG9986726.1"/>
    <property type="molecule type" value="Genomic_DNA"/>
</dbReference>
<comment type="caution">
    <text evidence="2">The sequence shown here is derived from an EMBL/GenBank/DDBJ whole genome shotgun (WGS) entry which is preliminary data.</text>
</comment>
<dbReference type="SUPFAM" id="SSF56784">
    <property type="entry name" value="HAD-like"/>
    <property type="match status" value="1"/>
</dbReference>
<proteinExistence type="predicted"/>
<dbReference type="InterPro" id="IPR051540">
    <property type="entry name" value="S-2-haloacid_dehalogenase"/>
</dbReference>
<dbReference type="Pfam" id="PF13242">
    <property type="entry name" value="Hydrolase_like"/>
    <property type="match status" value="1"/>
</dbReference>
<dbReference type="CDD" id="cd16416">
    <property type="entry name" value="HAD_BsYqeG-like"/>
    <property type="match status" value="1"/>
</dbReference>
<dbReference type="NCBIfam" id="TIGR01668">
    <property type="entry name" value="YqeG_hyp_ppase"/>
    <property type="match status" value="1"/>
</dbReference>
<dbReference type="InterPro" id="IPR006439">
    <property type="entry name" value="HAD-SF_hydro_IA"/>
</dbReference>
<evidence type="ECO:0000313" key="2">
    <source>
        <dbReference type="EMBL" id="MBG9986726.1"/>
    </source>
</evidence>
<dbReference type="RefSeq" id="WP_197115643.1">
    <property type="nucleotide sequence ID" value="NZ_JACBXQ010000004.1"/>
</dbReference>
<gene>
    <name evidence="2" type="ORF">HZY91_07430</name>
</gene>
<evidence type="ECO:0000256" key="1">
    <source>
        <dbReference type="ARBA" id="ARBA00022801"/>
    </source>
</evidence>
<name>A0ABS0LRE5_9LACT</name>
<keyword evidence="1" id="KW-0378">Hydrolase</keyword>